<keyword evidence="1" id="KW-0175">Coiled coil</keyword>
<accession>A0A9X1ZIR6</accession>
<comment type="caution">
    <text evidence="2">The sequence shown here is derived from an EMBL/GenBank/DDBJ whole genome shotgun (WGS) entry which is preliminary data.</text>
</comment>
<feature type="coiled-coil region" evidence="1">
    <location>
        <begin position="116"/>
        <end position="211"/>
    </location>
</feature>
<evidence type="ECO:0000256" key="1">
    <source>
        <dbReference type="SAM" id="Coils"/>
    </source>
</evidence>
<dbReference type="RefSeq" id="WP_248951296.1">
    <property type="nucleotide sequence ID" value="NZ_JAKILB010000013.1"/>
</dbReference>
<evidence type="ECO:0000313" key="2">
    <source>
        <dbReference type="EMBL" id="MCL1140260.1"/>
    </source>
</evidence>
<sequence>MVMGDLDDVKAFYSANNPSRSPKINKVEQYPEWVETAEQEQLFNAVNTQYKTCLNFIQNIKRGEVELVKKRERLIQGTAVCMVAKVHRKQLTPAKQPNITRRIDELNADLEKAFALRKAAIKADRSKRNAELLKQNKQLKSQVKSEIERASVDYFNSFLESNWANSLDSVYEKLKEAKAKIQKLEVENANLRNLNAELEKAIERKLSKEKTLTNIKVVRE</sequence>
<dbReference type="Proteomes" id="UP001139293">
    <property type="component" value="Unassembled WGS sequence"/>
</dbReference>
<reference evidence="2" key="1">
    <citation type="submission" date="2022-01" db="EMBL/GenBank/DDBJ databases">
        <title>Whole genome-based taxonomy of the Shewanellaceae.</title>
        <authorList>
            <person name="Martin-Rodriguez A.J."/>
        </authorList>
    </citation>
    <scope>NUCLEOTIDE SEQUENCE</scope>
    <source>
        <strain evidence="2">KCTC 23973</strain>
    </source>
</reference>
<evidence type="ECO:0000313" key="3">
    <source>
        <dbReference type="Proteomes" id="UP001139293"/>
    </source>
</evidence>
<protein>
    <submittedName>
        <fullName evidence="2">Uncharacterized protein</fullName>
    </submittedName>
</protein>
<dbReference type="AlphaFoldDB" id="A0A9X1ZIR6"/>
<name>A0A9X1ZIR6_9GAMM</name>
<dbReference type="EMBL" id="JAKILB010000013">
    <property type="protein sequence ID" value="MCL1140260.1"/>
    <property type="molecule type" value="Genomic_DNA"/>
</dbReference>
<gene>
    <name evidence="2" type="ORF">L2740_17125</name>
</gene>
<organism evidence="2 3">
    <name type="scientific">Shewanella pneumatophori</name>
    <dbReference type="NCBI Taxonomy" id="314092"/>
    <lineage>
        <taxon>Bacteria</taxon>
        <taxon>Pseudomonadati</taxon>
        <taxon>Pseudomonadota</taxon>
        <taxon>Gammaproteobacteria</taxon>
        <taxon>Alteromonadales</taxon>
        <taxon>Shewanellaceae</taxon>
        <taxon>Shewanella</taxon>
    </lineage>
</organism>
<keyword evidence="3" id="KW-1185">Reference proteome</keyword>
<proteinExistence type="predicted"/>